<dbReference type="AlphaFoldDB" id="A0AAN6ES69"/>
<evidence type="ECO:0000256" key="10">
    <source>
        <dbReference type="ARBA" id="ARBA00038929"/>
    </source>
</evidence>
<keyword evidence="4" id="KW-0964">Secreted</keyword>
<dbReference type="PANTHER" id="PTHR16631:SF26">
    <property type="entry name" value="GLUCAN 1,3-BETA-GLUCOSIDASE"/>
    <property type="match status" value="1"/>
</dbReference>
<dbReference type="PANTHER" id="PTHR16631">
    <property type="entry name" value="GLUCAN 1,3-BETA-GLUCOSIDASE"/>
    <property type="match status" value="1"/>
</dbReference>
<dbReference type="EC" id="3.2.1.58" evidence="10"/>
<evidence type="ECO:0000256" key="13">
    <source>
        <dbReference type="SAM" id="SignalP"/>
    </source>
</evidence>
<comment type="subcellular location">
    <subcellularLocation>
        <location evidence="1">Secreted</location>
        <location evidence="1">Cell wall</location>
    </subcellularLocation>
</comment>
<evidence type="ECO:0000256" key="11">
    <source>
        <dbReference type="ARBA" id="ARBA00041761"/>
    </source>
</evidence>
<evidence type="ECO:0000256" key="5">
    <source>
        <dbReference type="ARBA" id="ARBA00022729"/>
    </source>
</evidence>
<dbReference type="InterPro" id="IPR000490">
    <property type="entry name" value="Glyco_hydro_17"/>
</dbReference>
<comment type="catalytic activity">
    <reaction evidence="9">
        <text>Successive hydrolysis of beta-D-glucose units from the non-reducing ends of (1-&gt;3)-beta-D-glucans, releasing alpha-glucose.</text>
        <dbReference type="EC" id="3.2.1.58"/>
    </reaction>
</comment>
<evidence type="ECO:0000256" key="4">
    <source>
        <dbReference type="ARBA" id="ARBA00022525"/>
    </source>
</evidence>
<gene>
    <name evidence="14" type="primary">BGL2</name>
    <name evidence="14" type="ORF">HRR80_005807</name>
</gene>
<protein>
    <recommendedName>
        <fullName evidence="10">glucan 1,3-beta-glucosidase</fullName>
        <ecNumber evidence="10">3.2.1.58</ecNumber>
    </recommendedName>
    <alternativeName>
        <fullName evidence="11">Exo-1,3-beta-glucanase</fullName>
    </alternativeName>
</protein>
<dbReference type="EMBL" id="JAJGCB010000011">
    <property type="protein sequence ID" value="KAJ8990323.1"/>
    <property type="molecule type" value="Genomic_DNA"/>
</dbReference>
<accession>A0AAN6ES69</accession>
<proteinExistence type="inferred from homology"/>
<feature type="chain" id="PRO_5042893594" description="glucan 1,3-beta-glucosidase" evidence="13">
    <location>
        <begin position="21"/>
        <end position="308"/>
    </location>
</feature>
<organism evidence="14 15">
    <name type="scientific">Exophiala dermatitidis</name>
    <name type="common">Black yeast-like fungus</name>
    <name type="synonym">Wangiella dermatitidis</name>
    <dbReference type="NCBI Taxonomy" id="5970"/>
    <lineage>
        <taxon>Eukaryota</taxon>
        <taxon>Fungi</taxon>
        <taxon>Dikarya</taxon>
        <taxon>Ascomycota</taxon>
        <taxon>Pezizomycotina</taxon>
        <taxon>Eurotiomycetes</taxon>
        <taxon>Chaetothyriomycetidae</taxon>
        <taxon>Chaetothyriales</taxon>
        <taxon>Herpotrichiellaceae</taxon>
        <taxon>Exophiala</taxon>
    </lineage>
</organism>
<dbReference type="GO" id="GO:0009986">
    <property type="term" value="C:cell surface"/>
    <property type="evidence" value="ECO:0007669"/>
    <property type="project" value="TreeGrafter"/>
</dbReference>
<sequence length="308" mass="33126">MRFQTIFTIALAAAPVAVSAGGILGFAVGNTNPDGTCKTQDDFKADFDAIQGNSRAQVVRTYSSSDQYGNPCNTPSEILAAAKETKIKVLLGMWPDAGAYEKEKAAIDKANPTSFGDTLFGITVGSEGIYRGTYNVEELLGWIQQMKQAYPKAAIGTADSWNSWANGTMDSIITGGVDLILANGFAYWQYQPLSNATKTYFDDMAQALSHVQHLTGGLDKIHFMNGETGWPGTGGTDAGAAKAGDQNMKTYWKSAVCGLLDWGIDLFWFEAFDEPNKADAIGDNGQKASEKYWGAFTSGRAPKFDMSC</sequence>
<keyword evidence="7" id="KW-0325">Glycoprotein</keyword>
<evidence type="ECO:0000256" key="7">
    <source>
        <dbReference type="ARBA" id="ARBA00023180"/>
    </source>
</evidence>
<dbReference type="GO" id="GO:0009277">
    <property type="term" value="C:fungal-type cell wall"/>
    <property type="evidence" value="ECO:0007669"/>
    <property type="project" value="TreeGrafter"/>
</dbReference>
<reference evidence="14" key="1">
    <citation type="submission" date="2023-01" db="EMBL/GenBank/DDBJ databases">
        <title>Exophiala dermititidis isolated from Cystic Fibrosis Patient.</title>
        <authorList>
            <person name="Kurbessoian T."/>
            <person name="Crocker A."/>
            <person name="Murante D."/>
            <person name="Hogan D.A."/>
            <person name="Stajich J.E."/>
        </authorList>
    </citation>
    <scope>NUCLEOTIDE SEQUENCE</scope>
    <source>
        <strain evidence="14">Ex8</strain>
    </source>
</reference>
<evidence type="ECO:0000256" key="1">
    <source>
        <dbReference type="ARBA" id="ARBA00004191"/>
    </source>
</evidence>
<dbReference type="Gene3D" id="3.20.20.80">
    <property type="entry name" value="Glycosidases"/>
    <property type="match status" value="1"/>
</dbReference>
<name>A0AAN6ES69_EXODE</name>
<dbReference type="Pfam" id="PF00332">
    <property type="entry name" value="Glyco_hydro_17"/>
    <property type="match status" value="1"/>
</dbReference>
<evidence type="ECO:0000256" key="12">
    <source>
        <dbReference type="RuleBase" id="RU004335"/>
    </source>
</evidence>
<dbReference type="SUPFAM" id="SSF51445">
    <property type="entry name" value="(Trans)glycosidases"/>
    <property type="match status" value="1"/>
</dbReference>
<evidence type="ECO:0000256" key="6">
    <source>
        <dbReference type="ARBA" id="ARBA00022801"/>
    </source>
</evidence>
<keyword evidence="8 14" id="KW-0326">Glycosidase</keyword>
<evidence type="ECO:0000256" key="3">
    <source>
        <dbReference type="ARBA" id="ARBA00022512"/>
    </source>
</evidence>
<dbReference type="GO" id="GO:0042973">
    <property type="term" value="F:glucan endo-1,3-beta-D-glucosidase activity"/>
    <property type="evidence" value="ECO:0007669"/>
    <property type="project" value="TreeGrafter"/>
</dbReference>
<dbReference type="GO" id="GO:0071555">
    <property type="term" value="P:cell wall organization"/>
    <property type="evidence" value="ECO:0007669"/>
    <property type="project" value="TreeGrafter"/>
</dbReference>
<dbReference type="InterPro" id="IPR017853">
    <property type="entry name" value="GH"/>
</dbReference>
<evidence type="ECO:0000256" key="2">
    <source>
        <dbReference type="ARBA" id="ARBA00008773"/>
    </source>
</evidence>
<comment type="similarity">
    <text evidence="2 12">Belongs to the glycosyl hydrolase 17 family.</text>
</comment>
<comment type="caution">
    <text evidence="14">The sequence shown here is derived from an EMBL/GenBank/DDBJ whole genome shotgun (WGS) entry which is preliminary data.</text>
</comment>
<feature type="signal peptide" evidence="13">
    <location>
        <begin position="1"/>
        <end position="20"/>
    </location>
</feature>
<evidence type="ECO:0000313" key="14">
    <source>
        <dbReference type="EMBL" id="KAJ8990323.1"/>
    </source>
</evidence>
<keyword evidence="6 14" id="KW-0378">Hydrolase</keyword>
<dbReference type="GO" id="GO:0005975">
    <property type="term" value="P:carbohydrate metabolic process"/>
    <property type="evidence" value="ECO:0007669"/>
    <property type="project" value="InterPro"/>
</dbReference>
<evidence type="ECO:0000256" key="8">
    <source>
        <dbReference type="ARBA" id="ARBA00023295"/>
    </source>
</evidence>
<dbReference type="Proteomes" id="UP001161757">
    <property type="component" value="Unassembled WGS sequence"/>
</dbReference>
<keyword evidence="5 13" id="KW-0732">Signal</keyword>
<evidence type="ECO:0000313" key="15">
    <source>
        <dbReference type="Proteomes" id="UP001161757"/>
    </source>
</evidence>
<dbReference type="GO" id="GO:0005576">
    <property type="term" value="C:extracellular region"/>
    <property type="evidence" value="ECO:0007669"/>
    <property type="project" value="TreeGrafter"/>
</dbReference>
<keyword evidence="3" id="KW-0134">Cell wall</keyword>
<dbReference type="GO" id="GO:0004338">
    <property type="term" value="F:glucan exo-1,3-beta-glucosidase activity"/>
    <property type="evidence" value="ECO:0007669"/>
    <property type="project" value="UniProtKB-EC"/>
</dbReference>
<evidence type="ECO:0000256" key="9">
    <source>
        <dbReference type="ARBA" id="ARBA00036824"/>
    </source>
</evidence>
<dbReference type="InterPro" id="IPR050732">
    <property type="entry name" value="Beta-glucan_modifiers"/>
</dbReference>